<organism evidence="1 2">
    <name type="scientific">Dentipellis fragilis</name>
    <dbReference type="NCBI Taxonomy" id="205917"/>
    <lineage>
        <taxon>Eukaryota</taxon>
        <taxon>Fungi</taxon>
        <taxon>Dikarya</taxon>
        <taxon>Basidiomycota</taxon>
        <taxon>Agaricomycotina</taxon>
        <taxon>Agaricomycetes</taxon>
        <taxon>Russulales</taxon>
        <taxon>Hericiaceae</taxon>
        <taxon>Dentipellis</taxon>
    </lineage>
</organism>
<protein>
    <submittedName>
        <fullName evidence="1">Uncharacterized protein</fullName>
    </submittedName>
</protein>
<gene>
    <name evidence="1" type="ORF">EVG20_g3095</name>
</gene>
<dbReference type="EMBL" id="SEOQ01000134">
    <property type="protein sequence ID" value="TFY69585.1"/>
    <property type="molecule type" value="Genomic_DNA"/>
</dbReference>
<dbReference type="AlphaFoldDB" id="A0A4Y9Z4I5"/>
<evidence type="ECO:0000313" key="1">
    <source>
        <dbReference type="EMBL" id="TFY69585.1"/>
    </source>
</evidence>
<proteinExistence type="predicted"/>
<evidence type="ECO:0000313" key="2">
    <source>
        <dbReference type="Proteomes" id="UP000298327"/>
    </source>
</evidence>
<reference evidence="1 2" key="1">
    <citation type="submission" date="2019-02" db="EMBL/GenBank/DDBJ databases">
        <title>Genome sequencing of the rare red list fungi Dentipellis fragilis.</title>
        <authorList>
            <person name="Buettner E."/>
            <person name="Kellner H."/>
        </authorList>
    </citation>
    <scope>NUCLEOTIDE SEQUENCE [LARGE SCALE GENOMIC DNA]</scope>
    <source>
        <strain evidence="1 2">DSM 105465</strain>
    </source>
</reference>
<dbReference type="Proteomes" id="UP000298327">
    <property type="component" value="Unassembled WGS sequence"/>
</dbReference>
<keyword evidence="2" id="KW-1185">Reference proteome</keyword>
<comment type="caution">
    <text evidence="1">The sequence shown here is derived from an EMBL/GenBank/DDBJ whole genome shotgun (WGS) entry which is preliminary data.</text>
</comment>
<name>A0A4Y9Z4I5_9AGAM</name>
<sequence length="98" mass="10323">MFLPVILLHPQIPSIPNANVPSAMKPIIKGGDAPDWKNGGAPPIVPASVPEGSGAVVLEVRLDVMVGAHGWDRVHSAAAHTEDRFLGTESIMANKVTR</sequence>
<accession>A0A4Y9Z4I5</accession>